<dbReference type="EMBL" id="CP139487">
    <property type="protein sequence ID" value="WPU67063.1"/>
    <property type="molecule type" value="Genomic_DNA"/>
</dbReference>
<protein>
    <submittedName>
        <fullName evidence="2">DUF4382 domain-containing protein</fullName>
    </submittedName>
</protein>
<gene>
    <name evidence="2" type="ORF">SOO65_09890</name>
</gene>
<evidence type="ECO:0000313" key="2">
    <source>
        <dbReference type="EMBL" id="WPU67063.1"/>
    </source>
</evidence>
<name>A0AAX4HUJ0_9BACT</name>
<proteinExistence type="predicted"/>
<dbReference type="RefSeq" id="WP_321399884.1">
    <property type="nucleotide sequence ID" value="NZ_CP139487.1"/>
</dbReference>
<reference evidence="2 3" key="1">
    <citation type="submission" date="2023-11" db="EMBL/GenBank/DDBJ databases">
        <title>Peredibacter starrii A3.12.</title>
        <authorList>
            <person name="Mitchell R.J."/>
        </authorList>
    </citation>
    <scope>NUCLEOTIDE SEQUENCE [LARGE SCALE GENOMIC DNA]</scope>
    <source>
        <strain evidence="2 3">A3.12</strain>
    </source>
</reference>
<keyword evidence="3" id="KW-1185">Reference proteome</keyword>
<dbReference type="AlphaFoldDB" id="A0AAX4HUJ0"/>
<feature type="domain" description="DUF4382" evidence="1">
    <location>
        <begin position="31"/>
        <end position="176"/>
    </location>
</feature>
<dbReference type="Proteomes" id="UP001324634">
    <property type="component" value="Chromosome"/>
</dbReference>
<sequence length="271" mass="28700">MKSIIQFTIALILLLGLISCNDKSVSSQSGTGSLRIVATDAPFDFDTVASAKLTIDSIKLRQASGNTITVMDEQVTLDLLQLRNGLVETLSEIEVPAGKYDEIMLIVSSATVDLKDERHFDLKVPSGAQSGLKVFVSPDLTVTTGLSHDVLLDFDLSRSFVVQGTSTDIKGFNFKPAIRAVNLTSAGSISGSVQGLNEVGLSGATVTVTKNDATVATAVTDEFGYFKVLGLTEGTYSVTAEKEGYSSLKNDSISVTAGNEVTTQFILTVNQ</sequence>
<dbReference type="GO" id="GO:0030246">
    <property type="term" value="F:carbohydrate binding"/>
    <property type="evidence" value="ECO:0007669"/>
    <property type="project" value="InterPro"/>
</dbReference>
<dbReference type="InterPro" id="IPR013784">
    <property type="entry name" value="Carb-bd-like_fold"/>
</dbReference>
<dbReference type="Pfam" id="PF13620">
    <property type="entry name" value="CarboxypepD_reg"/>
    <property type="match status" value="1"/>
</dbReference>
<evidence type="ECO:0000313" key="3">
    <source>
        <dbReference type="Proteomes" id="UP001324634"/>
    </source>
</evidence>
<dbReference type="Gene3D" id="2.60.40.1120">
    <property type="entry name" value="Carboxypeptidase-like, regulatory domain"/>
    <property type="match status" value="1"/>
</dbReference>
<dbReference type="KEGG" id="psti:SOO65_09890"/>
<accession>A0AAX4HUJ0</accession>
<dbReference type="Pfam" id="PF14321">
    <property type="entry name" value="DUF4382"/>
    <property type="match status" value="1"/>
</dbReference>
<evidence type="ECO:0000259" key="1">
    <source>
        <dbReference type="Pfam" id="PF14321"/>
    </source>
</evidence>
<organism evidence="2 3">
    <name type="scientific">Peredibacter starrii</name>
    <dbReference type="NCBI Taxonomy" id="28202"/>
    <lineage>
        <taxon>Bacteria</taxon>
        <taxon>Pseudomonadati</taxon>
        <taxon>Bdellovibrionota</taxon>
        <taxon>Bacteriovoracia</taxon>
        <taxon>Bacteriovoracales</taxon>
        <taxon>Bacteriovoracaceae</taxon>
        <taxon>Peredibacter</taxon>
    </lineage>
</organism>
<dbReference type="SUPFAM" id="SSF49452">
    <property type="entry name" value="Starch-binding domain-like"/>
    <property type="match status" value="1"/>
</dbReference>
<dbReference type="PROSITE" id="PS51257">
    <property type="entry name" value="PROKAR_LIPOPROTEIN"/>
    <property type="match status" value="1"/>
</dbReference>
<dbReference type="InterPro" id="IPR025491">
    <property type="entry name" value="DUF4382"/>
</dbReference>